<evidence type="ECO:0000313" key="3">
    <source>
        <dbReference type="EMBL" id="MBC8546429.1"/>
    </source>
</evidence>
<accession>A0A926DZH8</accession>
<protein>
    <submittedName>
        <fullName evidence="3">Amidohydrolase</fullName>
    </submittedName>
</protein>
<dbReference type="InterPro" id="IPR011059">
    <property type="entry name" value="Metal-dep_hydrolase_composite"/>
</dbReference>
<dbReference type="SUPFAM" id="SSF51556">
    <property type="entry name" value="Metallo-dependent hydrolases"/>
    <property type="match status" value="1"/>
</dbReference>
<dbReference type="GO" id="GO:0016810">
    <property type="term" value="F:hydrolase activity, acting on carbon-nitrogen (but not peptide) bonds"/>
    <property type="evidence" value="ECO:0007669"/>
    <property type="project" value="InterPro"/>
</dbReference>
<organism evidence="3 4">
    <name type="scientific">Ligaoa zhengdingensis</name>
    <dbReference type="NCBI Taxonomy" id="2763658"/>
    <lineage>
        <taxon>Bacteria</taxon>
        <taxon>Bacillati</taxon>
        <taxon>Bacillota</taxon>
        <taxon>Clostridia</taxon>
        <taxon>Eubacteriales</taxon>
        <taxon>Oscillospiraceae</taxon>
        <taxon>Ligaoa</taxon>
    </lineage>
</organism>
<dbReference type="Gene3D" id="3.20.20.140">
    <property type="entry name" value="Metal-dependent hydrolases"/>
    <property type="match status" value="1"/>
</dbReference>
<dbReference type="InterPro" id="IPR050287">
    <property type="entry name" value="MTA/SAH_deaminase"/>
</dbReference>
<comment type="caution">
    <text evidence="3">The sequence shown here is derived from an EMBL/GenBank/DDBJ whole genome shotgun (WGS) entry which is preliminary data.</text>
</comment>
<keyword evidence="4" id="KW-1185">Reference proteome</keyword>
<feature type="domain" description="Amidohydrolase-related" evidence="2">
    <location>
        <begin position="51"/>
        <end position="401"/>
    </location>
</feature>
<sequence>MLLRDISVVDENYEVREHQNIITEGDAIAYIGPELPADYRGESYDGRNKAAMPGFFNAHCHVPMTLIRGYGEGLPLDRWLNERMFPFEALLTADDMYWGALLGIAELLQSGAVSFTDMYMEMDGICRAVEQSGIKANLSHGTSAFSPEAHFTDTNGYKGLAYLMEYQKTAANDRIIGEASIHAEYTCTDTVAREVADFARAHGLRIHTHLSETRKEHEECKARRGGLTPAAWMERLGVFDAPVTAAHCIWVEDADIEILARHGATAVTCPSSNLKLGSGIAPVKKLLDAGVRVAIGTDGAASNNNLNCIEEVNLASILQKGATGDPLFLGPRDTLELACRAGALAQGRTGCGCLKAGNRADLVVYDLDKPHLQPVYDLLSNLLYSAQAGDVALTMVDGRVVYRDGEFPTIDLEQAIWNAGRIRDEKLARLAANC</sequence>
<dbReference type="Pfam" id="PF01979">
    <property type="entry name" value="Amidohydro_1"/>
    <property type="match status" value="1"/>
</dbReference>
<dbReference type="Proteomes" id="UP000653127">
    <property type="component" value="Unassembled WGS sequence"/>
</dbReference>
<dbReference type="SUPFAM" id="SSF51338">
    <property type="entry name" value="Composite domain of metallo-dependent hydrolases"/>
    <property type="match status" value="1"/>
</dbReference>
<reference evidence="3" key="1">
    <citation type="submission" date="2020-08" db="EMBL/GenBank/DDBJ databases">
        <title>Genome public.</title>
        <authorList>
            <person name="Liu C."/>
            <person name="Sun Q."/>
        </authorList>
    </citation>
    <scope>NUCLEOTIDE SEQUENCE</scope>
    <source>
        <strain evidence="3">NSJ-31</strain>
    </source>
</reference>
<proteinExistence type="predicted"/>
<dbReference type="PANTHER" id="PTHR43794">
    <property type="entry name" value="AMINOHYDROLASE SSNA-RELATED"/>
    <property type="match status" value="1"/>
</dbReference>
<dbReference type="InterPro" id="IPR032466">
    <property type="entry name" value="Metal_Hydrolase"/>
</dbReference>
<dbReference type="AlphaFoldDB" id="A0A926DZH8"/>
<dbReference type="EMBL" id="JACRST010000005">
    <property type="protein sequence ID" value="MBC8546429.1"/>
    <property type="molecule type" value="Genomic_DNA"/>
</dbReference>
<evidence type="ECO:0000259" key="2">
    <source>
        <dbReference type="Pfam" id="PF01979"/>
    </source>
</evidence>
<dbReference type="CDD" id="cd01298">
    <property type="entry name" value="ATZ_TRZ_like"/>
    <property type="match status" value="1"/>
</dbReference>
<evidence type="ECO:0000256" key="1">
    <source>
        <dbReference type="ARBA" id="ARBA00022801"/>
    </source>
</evidence>
<evidence type="ECO:0000313" key="4">
    <source>
        <dbReference type="Proteomes" id="UP000653127"/>
    </source>
</evidence>
<dbReference type="InterPro" id="IPR006680">
    <property type="entry name" value="Amidohydro-rel"/>
</dbReference>
<dbReference type="PANTHER" id="PTHR43794:SF11">
    <property type="entry name" value="AMIDOHYDROLASE-RELATED DOMAIN-CONTAINING PROTEIN"/>
    <property type="match status" value="1"/>
</dbReference>
<gene>
    <name evidence="3" type="ORF">H8711_05715</name>
</gene>
<keyword evidence="1" id="KW-0378">Hydrolase</keyword>
<dbReference type="Gene3D" id="2.30.40.10">
    <property type="entry name" value="Urease, subunit C, domain 1"/>
    <property type="match status" value="1"/>
</dbReference>
<name>A0A926DZH8_9FIRM</name>
<dbReference type="RefSeq" id="WP_249282507.1">
    <property type="nucleotide sequence ID" value="NZ_JACRST010000005.1"/>
</dbReference>